<organism evidence="3 4">
    <name type="scientific">Staphylococcus delphini</name>
    <dbReference type="NCBI Taxonomy" id="53344"/>
    <lineage>
        <taxon>Bacteria</taxon>
        <taxon>Bacillati</taxon>
        <taxon>Bacillota</taxon>
        <taxon>Bacilli</taxon>
        <taxon>Bacillales</taxon>
        <taxon>Staphylococcaceae</taxon>
        <taxon>Staphylococcus</taxon>
        <taxon>Staphylococcus intermedius group</taxon>
    </lineage>
</organism>
<dbReference type="CDD" id="cd00885">
    <property type="entry name" value="cinA"/>
    <property type="match status" value="1"/>
</dbReference>
<dbReference type="InterPro" id="IPR008135">
    <property type="entry name" value="Competence-induced_CinA"/>
</dbReference>
<gene>
    <name evidence="1" type="primary">cinA</name>
    <name evidence="3" type="ORF">B5C08_08945</name>
</gene>
<accession>A0A2A4GWQ0</accession>
<protein>
    <recommendedName>
        <fullName evidence="1">Putative competence-damage inducible protein</fullName>
    </recommendedName>
</protein>
<dbReference type="SMART" id="SM00852">
    <property type="entry name" value="MoCF_biosynth"/>
    <property type="match status" value="1"/>
</dbReference>
<evidence type="ECO:0000313" key="4">
    <source>
        <dbReference type="Proteomes" id="UP000218335"/>
    </source>
</evidence>
<dbReference type="Gene3D" id="3.30.70.2860">
    <property type="match status" value="1"/>
</dbReference>
<evidence type="ECO:0000259" key="2">
    <source>
        <dbReference type="SMART" id="SM00852"/>
    </source>
</evidence>
<dbReference type="RefSeq" id="WP_096593198.1">
    <property type="nucleotide sequence ID" value="NZ_MWUU01000011.1"/>
</dbReference>
<comment type="caution">
    <text evidence="3">The sequence shown here is derived from an EMBL/GenBank/DDBJ whole genome shotgun (WGS) entry which is preliminary data.</text>
</comment>
<dbReference type="Proteomes" id="UP000218335">
    <property type="component" value="Unassembled WGS sequence"/>
</dbReference>
<name>A0A2A4GWQ0_9STAP</name>
<dbReference type="InterPro" id="IPR050101">
    <property type="entry name" value="CinA"/>
</dbReference>
<dbReference type="NCBIfam" id="TIGR00200">
    <property type="entry name" value="cinA_nterm"/>
    <property type="match status" value="1"/>
</dbReference>
<reference evidence="3 4" key="1">
    <citation type="journal article" date="2017" name="PLoS ONE">
        <title>Development of a real-time PCR for detection of Staphylococcus pseudintermedius using a novel automated comparison of whole-genome sequences.</title>
        <authorList>
            <person name="Verstappen K.M."/>
            <person name="Huijbregts L."/>
            <person name="Spaninks M."/>
            <person name="Wagenaar J.A."/>
            <person name="Fluit A.C."/>
            <person name="Duim B."/>
        </authorList>
    </citation>
    <scope>NUCLEOTIDE SEQUENCE [LARGE SCALE GENOMIC DNA]</scope>
    <source>
        <strain evidence="3 4">215070706401-1</strain>
    </source>
</reference>
<dbReference type="PANTHER" id="PTHR13939:SF0">
    <property type="entry name" value="NMN AMIDOHYDROLASE-LIKE PROTEIN YFAY"/>
    <property type="match status" value="1"/>
</dbReference>
<dbReference type="SUPFAM" id="SSF53218">
    <property type="entry name" value="Molybdenum cofactor biosynthesis proteins"/>
    <property type="match status" value="1"/>
</dbReference>
<dbReference type="PANTHER" id="PTHR13939">
    <property type="entry name" value="NICOTINAMIDE-NUCLEOTIDE AMIDOHYDROLASE PNCC"/>
    <property type="match status" value="1"/>
</dbReference>
<sequence>MKVCIIAVGSELLLGQIVNTNAQFVSQKFNEAGHHVLEHIVVGDNAQRLENVTRRALQQYDVLVFTGGLGPTKDDLTKQTVAEVLNKDLVMNQEAMDDIEDYFKQHGKVMTPNNKQQALVIEGAEVLANEVGMAPGIYVQHDNQHIVMLPGPPKELQPMVENELMPYFSQGGQTIESEVLRFCGIGESQVETELMDLIDAQSNPTIAPLAGTHEVTIRLTASGENTEVTKQLIAPIKEAILKRIGLYYYGSDDMTPERAVLQLQHQTFAVYDQVTDGLLHARLKQEDTQHLLKGYMLHHPRFLDASVAIEEQLHSAALFVQALYDSEQAISILSQDNTVYIGLLTGNTFQVKTFKMAQMRHLQRDRSQNYILITWLNWLKHPENQSLIDRI</sequence>
<dbReference type="Pfam" id="PF00994">
    <property type="entry name" value="MoCF_biosynth"/>
    <property type="match status" value="1"/>
</dbReference>
<dbReference type="InterPro" id="IPR001453">
    <property type="entry name" value="MoaB/Mog_dom"/>
</dbReference>
<dbReference type="HAMAP" id="MF_00226_B">
    <property type="entry name" value="CinA_B"/>
    <property type="match status" value="1"/>
</dbReference>
<dbReference type="InterPro" id="IPR041424">
    <property type="entry name" value="CinA_KH"/>
</dbReference>
<feature type="domain" description="MoaB/Mog" evidence="2">
    <location>
        <begin position="4"/>
        <end position="171"/>
    </location>
</feature>
<dbReference type="EMBL" id="MWUU01000011">
    <property type="protein sequence ID" value="PCF54592.1"/>
    <property type="molecule type" value="Genomic_DNA"/>
</dbReference>
<evidence type="ECO:0000256" key="1">
    <source>
        <dbReference type="HAMAP-Rule" id="MF_00226"/>
    </source>
</evidence>
<comment type="similarity">
    <text evidence="1">Belongs to the CinA family.</text>
</comment>
<dbReference type="InterPro" id="IPR036425">
    <property type="entry name" value="MoaB/Mog-like_dom_sf"/>
</dbReference>
<dbReference type="AlphaFoldDB" id="A0A2A4GWQ0"/>
<dbReference type="Pfam" id="PF18146">
    <property type="entry name" value="CinA_KH"/>
    <property type="match status" value="1"/>
</dbReference>
<evidence type="ECO:0000313" key="3">
    <source>
        <dbReference type="EMBL" id="PCF54592.1"/>
    </source>
</evidence>
<dbReference type="Gene3D" id="3.40.980.10">
    <property type="entry name" value="MoaB/Mog-like domain"/>
    <property type="match status" value="1"/>
</dbReference>
<dbReference type="PIRSF" id="PIRSF006728">
    <property type="entry name" value="CinA"/>
    <property type="match status" value="1"/>
</dbReference>
<dbReference type="NCBIfam" id="TIGR00177">
    <property type="entry name" value="molyb_syn"/>
    <property type="match status" value="1"/>
</dbReference>
<proteinExistence type="inferred from homology"/>